<evidence type="ECO:0000256" key="1">
    <source>
        <dbReference type="SAM" id="SignalP"/>
    </source>
</evidence>
<dbReference type="InterPro" id="IPR011050">
    <property type="entry name" value="Pectin_lyase_fold/virulence"/>
</dbReference>
<protein>
    <recommendedName>
        <fullName evidence="4">Right-handed parallel beta-helix repeat-containing protein</fullName>
    </recommendedName>
</protein>
<reference evidence="2 3" key="1">
    <citation type="submission" date="2020-02" db="EMBL/GenBank/DDBJ databases">
        <title>Whole-genome analyses of novel actinobacteria.</title>
        <authorList>
            <person name="Sahin N."/>
        </authorList>
    </citation>
    <scope>NUCLEOTIDE SEQUENCE [LARGE SCALE GENOMIC DNA]</scope>
    <source>
        <strain evidence="2 3">KC13</strain>
    </source>
</reference>
<dbReference type="AlphaFoldDB" id="A0A6M1R425"/>
<keyword evidence="1" id="KW-0732">Signal</keyword>
<dbReference type="RefSeq" id="WP_165112461.1">
    <property type="nucleotide sequence ID" value="NZ_JAALAA010000017.1"/>
</dbReference>
<organism evidence="2 3">
    <name type="scientific">Nocardioides turkmenicus</name>
    <dbReference type="NCBI Taxonomy" id="2711220"/>
    <lineage>
        <taxon>Bacteria</taxon>
        <taxon>Bacillati</taxon>
        <taxon>Actinomycetota</taxon>
        <taxon>Actinomycetes</taxon>
        <taxon>Propionibacteriales</taxon>
        <taxon>Nocardioidaceae</taxon>
        <taxon>Nocardioides</taxon>
    </lineage>
</organism>
<dbReference type="EMBL" id="JAALAA010000017">
    <property type="protein sequence ID" value="NGN94770.1"/>
    <property type="molecule type" value="Genomic_DNA"/>
</dbReference>
<feature type="chain" id="PRO_5026797203" description="Right-handed parallel beta-helix repeat-containing protein" evidence="1">
    <location>
        <begin position="26"/>
        <end position="200"/>
    </location>
</feature>
<comment type="caution">
    <text evidence="2">The sequence shown here is derived from an EMBL/GenBank/DDBJ whole genome shotgun (WGS) entry which is preliminary data.</text>
</comment>
<name>A0A6M1R425_9ACTN</name>
<proteinExistence type="predicted"/>
<dbReference type="Proteomes" id="UP000483261">
    <property type="component" value="Unassembled WGS sequence"/>
</dbReference>
<evidence type="ECO:0000313" key="3">
    <source>
        <dbReference type="Proteomes" id="UP000483261"/>
    </source>
</evidence>
<accession>A0A6M1R425</accession>
<feature type="signal peptide" evidence="1">
    <location>
        <begin position="1"/>
        <end position="25"/>
    </location>
</feature>
<keyword evidence="3" id="KW-1185">Reference proteome</keyword>
<sequence length="200" mass="22228">MKRLVVFLLIGALGPMLGPVLSAQALPPDLVCDGSYHHRTFRHVVIPDDARCVITNSRITGNVRTTGAPRVVSITDTHVGRNIHVRNVVERVTIGAAGCRVDPVAGRNLMVRNSRNVAICEMSIANNLVVRDNRGTLMVRDNKACNNLRVVRNHVRSLRVLRNAYAGNFSVARNTWVDRRIVRDNVELRQNPSACRRRAG</sequence>
<dbReference type="SUPFAM" id="SSF51126">
    <property type="entry name" value="Pectin lyase-like"/>
    <property type="match status" value="1"/>
</dbReference>
<gene>
    <name evidence="2" type="ORF">G5C66_18765</name>
</gene>
<evidence type="ECO:0000313" key="2">
    <source>
        <dbReference type="EMBL" id="NGN94770.1"/>
    </source>
</evidence>
<evidence type="ECO:0008006" key="4">
    <source>
        <dbReference type="Google" id="ProtNLM"/>
    </source>
</evidence>